<name>A0A8H3B0Z2_9AGAM</name>
<evidence type="ECO:0000256" key="1">
    <source>
        <dbReference type="ARBA" id="ARBA00022737"/>
    </source>
</evidence>
<keyword evidence="2" id="KW-0853">WD repeat</keyword>
<evidence type="ECO:0000256" key="2">
    <source>
        <dbReference type="PROSITE-ProRule" id="PRU00221"/>
    </source>
</evidence>
<reference evidence="5" key="1">
    <citation type="submission" date="2021-01" db="EMBL/GenBank/DDBJ databases">
        <authorList>
            <person name="Kaushik A."/>
        </authorList>
    </citation>
    <scope>NUCLEOTIDE SEQUENCE</scope>
    <source>
        <strain evidence="5">AG3-T5</strain>
    </source>
</reference>
<evidence type="ECO:0000259" key="4">
    <source>
        <dbReference type="Pfam" id="PF24883"/>
    </source>
</evidence>
<dbReference type="PANTHER" id="PTHR10039">
    <property type="entry name" value="AMELOGENIN"/>
    <property type="match status" value="1"/>
</dbReference>
<dbReference type="Pfam" id="PF24883">
    <property type="entry name" value="NPHP3_N"/>
    <property type="match status" value="1"/>
</dbReference>
<protein>
    <recommendedName>
        <fullName evidence="4">Nephrocystin 3-like N-terminal domain-containing protein</fullName>
    </recommendedName>
</protein>
<organism evidence="5 6">
    <name type="scientific">Rhizoctonia solani</name>
    <dbReference type="NCBI Taxonomy" id="456999"/>
    <lineage>
        <taxon>Eukaryota</taxon>
        <taxon>Fungi</taxon>
        <taxon>Dikarya</taxon>
        <taxon>Basidiomycota</taxon>
        <taxon>Agaricomycotina</taxon>
        <taxon>Agaricomycetes</taxon>
        <taxon>Cantharellales</taxon>
        <taxon>Ceratobasidiaceae</taxon>
        <taxon>Rhizoctonia</taxon>
    </lineage>
</organism>
<dbReference type="PROSITE" id="PS50294">
    <property type="entry name" value="WD_REPEATS_REGION"/>
    <property type="match status" value="1"/>
</dbReference>
<dbReference type="EMBL" id="CAJMWW010000112">
    <property type="protein sequence ID" value="CAE6445342.1"/>
    <property type="molecule type" value="Genomic_DNA"/>
</dbReference>
<dbReference type="PROSITE" id="PS50082">
    <property type="entry name" value="WD_REPEATS_2"/>
    <property type="match status" value="1"/>
</dbReference>
<accession>A0A8H3B0Z2</accession>
<dbReference type="PANTHER" id="PTHR10039:SF17">
    <property type="entry name" value="FUNGAL STAND N-TERMINAL GOODBYE DOMAIN-CONTAINING PROTEIN-RELATED"/>
    <property type="match status" value="1"/>
</dbReference>
<keyword evidence="1" id="KW-0677">Repeat</keyword>
<proteinExistence type="predicted"/>
<evidence type="ECO:0000313" key="6">
    <source>
        <dbReference type="Proteomes" id="UP000663841"/>
    </source>
</evidence>
<evidence type="ECO:0000313" key="5">
    <source>
        <dbReference type="EMBL" id="CAE6445342.1"/>
    </source>
</evidence>
<evidence type="ECO:0000256" key="3">
    <source>
        <dbReference type="SAM" id="MobiDB-lite"/>
    </source>
</evidence>
<feature type="domain" description="Nephrocystin 3-like N-terminal" evidence="4">
    <location>
        <begin position="358"/>
        <end position="524"/>
    </location>
</feature>
<dbReference type="AlphaFoldDB" id="A0A8H3B0Z2"/>
<sequence>MSTDPPGSTTDNERSRHWITDVQVTPGNNDPNCEFSAKMFVDDELVCDMSAIGSTRPLHWSGLLLCNIYPASTLTVRLCKCIRNKPRYFNSSPFTISEADEETGEATLELPKAVWVITVKSLTPAMANQVFPDELEKFNAIEGVYGGLQSEATLKYLFKYALQFASLVAKALPESTTKVSFLIYMKAWELLDQQAQLDETVQAILRGLTHIQDILDIVSQASDSMLANAMSLSTEAIIGILALLEDASAYIFNQYTMNDLARVPSEHAEASDTYDVEAYLGCLEELQKAFYSSWSPTGASFGATEAENNTPSDRSHPEDDAQTTSDESAKTGWYEIVNLLRPINPSGYDPDQACLDGTREVLLNRIITWTQNRENAQTFMWISAQVGMGKTAVATSLCQRLDRVGALASSFLCQQDDANFNDPLILLNNLICDLAMKCPAYAHQVAIAIRANPKLYSSHLSLRYEGLVKRPLQKLGRLSMPVTLVAVVDGLDECGDHIAQGKMLQKLYEISRLVPWLKVIVTGRPVPEMKQYFKPTCLHKTVVHLHHHDASPDIRAYIEGQVAHLAETEHWPSESIDQLCKMSCGVFLWAKLAVQYVKKSAFPTLPHLQKVLSNQKSPVTDHFDTLYASVLETAIDNDEKDIKVAYLRCIGAILVISAREPLAAPDLQHLLLAASQVDQRTLEQVESNLGPVLLVPDGQCITFHHPSFQDFVTDPSRSGQFHIRLDQYEEEPAAYCLQVMQRDLCFNICQLETSHRLNRDIADLNHRIDSRIGPMLKYACTHWIDHFIALPTQALVESIKRFMEGPKLMYWIEVLSLLGCIDIALAGLSKLSALDLGRFSDWDLVVYWAKDAHRFILSFYDAITTSTPHLYVSALAFAPRKCPTALRMRPHFPNTITVARGGVSGWHPCIKSIVHPHVIQTLSISPVGRKIVVGYPDGSLAIWDT</sequence>
<feature type="repeat" description="WD" evidence="2">
    <location>
        <begin position="912"/>
        <end position="945"/>
    </location>
</feature>
<dbReference type="InterPro" id="IPR056884">
    <property type="entry name" value="NPHP3-like_N"/>
</dbReference>
<dbReference type="InterPro" id="IPR001680">
    <property type="entry name" value="WD40_rpt"/>
</dbReference>
<dbReference type="Proteomes" id="UP000663841">
    <property type="component" value="Unassembled WGS sequence"/>
</dbReference>
<comment type="caution">
    <text evidence="5">The sequence shown here is derived from an EMBL/GenBank/DDBJ whole genome shotgun (WGS) entry which is preliminary data.</text>
</comment>
<gene>
    <name evidence="5" type="ORF">RDB_LOCUS111047</name>
</gene>
<feature type="region of interest" description="Disordered" evidence="3">
    <location>
        <begin position="301"/>
        <end position="327"/>
    </location>
</feature>